<dbReference type="InterPro" id="IPR011701">
    <property type="entry name" value="MFS"/>
</dbReference>
<evidence type="ECO:0000256" key="2">
    <source>
        <dbReference type="ARBA" id="ARBA00022989"/>
    </source>
</evidence>
<dbReference type="RefSeq" id="WP_408163343.1">
    <property type="nucleotide sequence ID" value="NZ_JAQQDB010000037.1"/>
</dbReference>
<evidence type="ECO:0000256" key="1">
    <source>
        <dbReference type="ARBA" id="ARBA00022692"/>
    </source>
</evidence>
<dbReference type="Pfam" id="PF07690">
    <property type="entry name" value="MFS_1"/>
    <property type="match status" value="1"/>
</dbReference>
<dbReference type="InterPro" id="IPR036259">
    <property type="entry name" value="MFS_trans_sf"/>
</dbReference>
<comment type="caution">
    <text evidence="6">The sequence shown here is derived from an EMBL/GenBank/DDBJ whole genome shotgun (WGS) entry which is preliminary data.</text>
</comment>
<dbReference type="EMBL" id="JAQQDB010000037">
    <property type="protein sequence ID" value="MFM0521656.1"/>
    <property type="molecule type" value="Genomic_DNA"/>
</dbReference>
<feature type="transmembrane region" description="Helical" evidence="4">
    <location>
        <begin position="74"/>
        <end position="93"/>
    </location>
</feature>
<dbReference type="PANTHER" id="PTHR23521:SF3">
    <property type="entry name" value="MFS TRANSPORTER"/>
    <property type="match status" value="1"/>
</dbReference>
<feature type="transmembrane region" description="Helical" evidence="4">
    <location>
        <begin position="207"/>
        <end position="229"/>
    </location>
</feature>
<evidence type="ECO:0000256" key="4">
    <source>
        <dbReference type="SAM" id="Phobius"/>
    </source>
</evidence>
<organism evidence="6 7">
    <name type="scientific">Caballeronia jiangsuensis</name>
    <dbReference type="NCBI Taxonomy" id="1458357"/>
    <lineage>
        <taxon>Bacteria</taxon>
        <taxon>Pseudomonadati</taxon>
        <taxon>Pseudomonadota</taxon>
        <taxon>Betaproteobacteria</taxon>
        <taxon>Burkholderiales</taxon>
        <taxon>Burkholderiaceae</taxon>
        <taxon>Caballeronia</taxon>
    </lineage>
</organism>
<keyword evidence="3 4" id="KW-0472">Membrane</keyword>
<protein>
    <submittedName>
        <fullName evidence="6">MFS transporter</fullName>
    </submittedName>
</protein>
<dbReference type="Proteomes" id="UP001629462">
    <property type="component" value="Unassembled WGS sequence"/>
</dbReference>
<evidence type="ECO:0000313" key="6">
    <source>
        <dbReference type="EMBL" id="MFM0521656.1"/>
    </source>
</evidence>
<evidence type="ECO:0000259" key="5">
    <source>
        <dbReference type="PROSITE" id="PS50850"/>
    </source>
</evidence>
<gene>
    <name evidence="6" type="ORF">PQR08_29940</name>
</gene>
<feature type="transmembrane region" description="Helical" evidence="4">
    <location>
        <begin position="296"/>
        <end position="318"/>
    </location>
</feature>
<accession>A0ABW9CSX0</accession>
<feature type="transmembrane region" description="Helical" evidence="4">
    <location>
        <begin position="359"/>
        <end position="379"/>
    </location>
</feature>
<evidence type="ECO:0000313" key="7">
    <source>
        <dbReference type="Proteomes" id="UP001629462"/>
    </source>
</evidence>
<feature type="transmembrane region" description="Helical" evidence="4">
    <location>
        <begin position="43"/>
        <end position="62"/>
    </location>
</feature>
<feature type="transmembrane region" description="Helical" evidence="4">
    <location>
        <begin position="160"/>
        <end position="179"/>
    </location>
</feature>
<evidence type="ECO:0000256" key="3">
    <source>
        <dbReference type="ARBA" id="ARBA00023136"/>
    </source>
</evidence>
<dbReference type="PROSITE" id="PS50850">
    <property type="entry name" value="MFS"/>
    <property type="match status" value="1"/>
</dbReference>
<feature type="transmembrane region" description="Helical" evidence="4">
    <location>
        <begin position="272"/>
        <end position="290"/>
    </location>
</feature>
<feature type="transmembrane region" description="Helical" evidence="4">
    <location>
        <begin position="241"/>
        <end position="260"/>
    </location>
</feature>
<feature type="domain" description="Major facilitator superfamily (MFS) profile" evidence="5">
    <location>
        <begin position="8"/>
        <end position="380"/>
    </location>
</feature>
<name>A0ABW9CSX0_9BURK</name>
<dbReference type="PANTHER" id="PTHR23521">
    <property type="entry name" value="TRANSPORTER MFS SUPERFAMILY"/>
    <property type="match status" value="1"/>
</dbReference>
<feature type="transmembrane region" description="Helical" evidence="4">
    <location>
        <begin position="132"/>
        <end position="154"/>
    </location>
</feature>
<sequence length="388" mass="40431">MKGILSRDFLALILSVAVVGLGLGATLPLTALALVQAGYGTGIVGLMTAMQAGGGLAVAPFASRVAARCGARETIVGTVIVAALSTIAMQFTVDLWLWAVLRFLCGAALMLLFTIGEAWVTQLADDSTRGRVVAIYATNFTLFQMTGPVLVSVIGGVHSMRFAICGAIFLVALPVLASIRGTPQSLASGGGDDEHGDWRQVLPRMPALVIGTGFFALFDTLALSLMPLFAMSHGIGEDVGVLFASAILLGDTTMQFPIGWLADRIGRAKVHAGAGVVVVVLLPLLPWAMSHPWICWPLLFVIGAAAGSIYTLSIVACGERFRGPMLVSATAIVGASWSVASFCGPMIAGTLMQRVGADALIGVLSVAAGAFLVAVWWEWRGDAARFSR</sequence>
<proteinExistence type="predicted"/>
<keyword evidence="1 4" id="KW-0812">Transmembrane</keyword>
<keyword evidence="7" id="KW-1185">Reference proteome</keyword>
<dbReference type="SUPFAM" id="SSF103473">
    <property type="entry name" value="MFS general substrate transporter"/>
    <property type="match status" value="1"/>
</dbReference>
<dbReference type="Gene3D" id="1.20.1250.20">
    <property type="entry name" value="MFS general substrate transporter like domains"/>
    <property type="match status" value="2"/>
</dbReference>
<dbReference type="InterPro" id="IPR047200">
    <property type="entry name" value="MFS_YcaD-like"/>
</dbReference>
<feature type="transmembrane region" description="Helical" evidence="4">
    <location>
        <begin position="99"/>
        <end position="120"/>
    </location>
</feature>
<dbReference type="InterPro" id="IPR020846">
    <property type="entry name" value="MFS_dom"/>
</dbReference>
<dbReference type="CDD" id="cd17477">
    <property type="entry name" value="MFS_YcaD_like"/>
    <property type="match status" value="1"/>
</dbReference>
<reference evidence="6 7" key="1">
    <citation type="journal article" date="2024" name="Chem. Sci.">
        <title>Discovery of megapolipeptins by genome mining of a Burkholderiales bacteria collection.</title>
        <authorList>
            <person name="Paulo B.S."/>
            <person name="Recchia M.J.J."/>
            <person name="Lee S."/>
            <person name="Fergusson C.H."/>
            <person name="Romanowski S.B."/>
            <person name="Hernandez A."/>
            <person name="Krull N."/>
            <person name="Liu D.Y."/>
            <person name="Cavanagh H."/>
            <person name="Bos A."/>
            <person name="Gray C.A."/>
            <person name="Murphy B.T."/>
            <person name="Linington R.G."/>
            <person name="Eustaquio A.S."/>
        </authorList>
    </citation>
    <scope>NUCLEOTIDE SEQUENCE [LARGE SCALE GENOMIC DNA]</scope>
    <source>
        <strain evidence="6 7">RL17-374-BIF-D</strain>
    </source>
</reference>
<feature type="transmembrane region" description="Helical" evidence="4">
    <location>
        <begin position="325"/>
        <end position="347"/>
    </location>
</feature>
<keyword evidence="2 4" id="KW-1133">Transmembrane helix</keyword>